<gene>
    <name evidence="21" type="ORF">TVY486_0706070</name>
</gene>
<dbReference type="EC" id="4.6.1.1" evidence="6"/>
<feature type="domain" description="Guanylate cyclase" evidence="20">
    <location>
        <begin position="59"/>
        <end position="96"/>
    </location>
</feature>
<dbReference type="SUPFAM" id="SSF55073">
    <property type="entry name" value="Nucleotide cyclase"/>
    <property type="match status" value="1"/>
</dbReference>
<reference evidence="21" key="1">
    <citation type="journal article" date="2012" name="Proc. Natl. Acad. Sci. U.S.A.">
        <title>Antigenic diversity is generated by distinct evolutionary mechanisms in African trypanosome species.</title>
        <authorList>
            <person name="Jackson A.P."/>
            <person name="Berry A."/>
            <person name="Aslett M."/>
            <person name="Allison H.C."/>
            <person name="Burton P."/>
            <person name="Vavrova-Anderson J."/>
            <person name="Brown R."/>
            <person name="Browne H."/>
            <person name="Corton N."/>
            <person name="Hauser H."/>
            <person name="Gamble J."/>
            <person name="Gilderthorp R."/>
            <person name="Marcello L."/>
            <person name="McQuillan J."/>
            <person name="Otto T.D."/>
            <person name="Quail M.A."/>
            <person name="Sanders M.J."/>
            <person name="van Tonder A."/>
            <person name="Ginger M.L."/>
            <person name="Field M.C."/>
            <person name="Barry J.D."/>
            <person name="Hertz-Fowler C."/>
            <person name="Berriman M."/>
        </authorList>
    </citation>
    <scope>NUCLEOTIDE SEQUENCE</scope>
    <source>
        <strain evidence="21">Y486</strain>
    </source>
</reference>
<evidence type="ECO:0000256" key="19">
    <source>
        <dbReference type="ARBA" id="ARBA00032637"/>
    </source>
</evidence>
<evidence type="ECO:0000256" key="15">
    <source>
        <dbReference type="ARBA" id="ARBA00023170"/>
    </source>
</evidence>
<feature type="non-terminal residue" evidence="21">
    <location>
        <position position="1"/>
    </location>
</feature>
<keyword evidence="13" id="KW-0115">cAMP biosynthesis</keyword>
<dbReference type="GO" id="GO:0016020">
    <property type="term" value="C:membrane"/>
    <property type="evidence" value="ECO:0007669"/>
    <property type="project" value="UniProtKB-SubCell"/>
</dbReference>
<evidence type="ECO:0000256" key="8">
    <source>
        <dbReference type="ARBA" id="ARBA00022723"/>
    </source>
</evidence>
<dbReference type="InterPro" id="IPR029787">
    <property type="entry name" value="Nucleotide_cyclase"/>
</dbReference>
<evidence type="ECO:0000256" key="7">
    <source>
        <dbReference type="ARBA" id="ARBA00022692"/>
    </source>
</evidence>
<dbReference type="Gene3D" id="3.30.70.1230">
    <property type="entry name" value="Nucleotide cyclase"/>
    <property type="match status" value="1"/>
</dbReference>
<dbReference type="InterPro" id="IPR001054">
    <property type="entry name" value="A/G_cyclase"/>
</dbReference>
<comment type="subcellular location">
    <subcellularLocation>
        <location evidence="4">Membrane</location>
        <topology evidence="4">Multi-pass membrane protein</topology>
    </subcellularLocation>
</comment>
<dbReference type="GO" id="GO:0005524">
    <property type="term" value="F:ATP binding"/>
    <property type="evidence" value="ECO:0007669"/>
    <property type="project" value="UniProtKB-KW"/>
</dbReference>
<evidence type="ECO:0000256" key="1">
    <source>
        <dbReference type="ARBA" id="ARBA00001593"/>
    </source>
</evidence>
<keyword evidence="10" id="KW-0067">ATP-binding</keyword>
<proteinExistence type="inferred from homology"/>
<sequence>TAVQLVRDLQQLFLVYDWGTTAFDESYREFEEQKAEREAEYVPPTARLDPEEYWQMWSGLRVRAGVHTGLCDIYFDETTKGYDYYGNTPDIAARAQGIANGGQVLLTHATYMALSTFEREQVDVVELGAVSLHCAPEPVEMYQLNAVPGRTFAALRLDEEWDDNASDDCLVKCAGAAYAGDSSSNTAAVLTELFGPLPLHKQWSALQVMSERWNIGMARKGTQPSEEACSEVIGLLATKVDRTSNVKGSRLKKVGDASDGAVGKKFGAGLGARDLFAAGQQLEMREQMQNFFDHPEQQKKGSM</sequence>
<evidence type="ECO:0000256" key="3">
    <source>
        <dbReference type="ARBA" id="ARBA00002708"/>
    </source>
</evidence>
<evidence type="ECO:0000256" key="9">
    <source>
        <dbReference type="ARBA" id="ARBA00022741"/>
    </source>
</evidence>
<dbReference type="AlphaFoldDB" id="G0TZ84"/>
<evidence type="ECO:0000259" key="20">
    <source>
        <dbReference type="PROSITE" id="PS50125"/>
    </source>
</evidence>
<keyword evidence="15 21" id="KW-0675">Receptor</keyword>
<dbReference type="GO" id="GO:0035556">
    <property type="term" value="P:intracellular signal transduction"/>
    <property type="evidence" value="ECO:0007669"/>
    <property type="project" value="InterPro"/>
</dbReference>
<keyword evidence="8" id="KW-0479">Metal-binding</keyword>
<dbReference type="Pfam" id="PF00211">
    <property type="entry name" value="Guanylate_cyc"/>
    <property type="match status" value="1"/>
</dbReference>
<organism evidence="21">
    <name type="scientific">Trypanosoma vivax (strain Y486)</name>
    <dbReference type="NCBI Taxonomy" id="1055687"/>
    <lineage>
        <taxon>Eukaryota</taxon>
        <taxon>Discoba</taxon>
        <taxon>Euglenozoa</taxon>
        <taxon>Kinetoplastea</taxon>
        <taxon>Metakinetoplastina</taxon>
        <taxon>Trypanosomatida</taxon>
        <taxon>Trypanosomatidae</taxon>
        <taxon>Trypanosoma</taxon>
        <taxon>Duttonella</taxon>
    </lineage>
</organism>
<comment type="similarity">
    <text evidence="5">Belongs to the adenylyl cyclase class-3 family.</text>
</comment>
<evidence type="ECO:0000256" key="16">
    <source>
        <dbReference type="ARBA" id="ARBA00023180"/>
    </source>
</evidence>
<comment type="function">
    <text evidence="3">Could act as a receptor for an unknown ligand.</text>
</comment>
<evidence type="ECO:0000256" key="2">
    <source>
        <dbReference type="ARBA" id="ARBA00001946"/>
    </source>
</evidence>
<evidence type="ECO:0000256" key="5">
    <source>
        <dbReference type="ARBA" id="ARBA00005381"/>
    </source>
</evidence>
<evidence type="ECO:0000256" key="17">
    <source>
        <dbReference type="ARBA" id="ARBA00023239"/>
    </source>
</evidence>
<dbReference type="PANTHER" id="PTHR43081">
    <property type="entry name" value="ADENYLATE CYCLASE, TERMINAL-DIFFERENTIATION SPECIFIC-RELATED"/>
    <property type="match status" value="1"/>
</dbReference>
<name>G0TZ84_TRYVY</name>
<comment type="catalytic activity">
    <reaction evidence="1">
        <text>ATP = 3',5'-cyclic AMP + diphosphate</text>
        <dbReference type="Rhea" id="RHEA:15389"/>
        <dbReference type="ChEBI" id="CHEBI:30616"/>
        <dbReference type="ChEBI" id="CHEBI:33019"/>
        <dbReference type="ChEBI" id="CHEBI:58165"/>
        <dbReference type="EC" id="4.6.1.1"/>
    </reaction>
</comment>
<evidence type="ECO:0000313" key="21">
    <source>
        <dbReference type="EMBL" id="CCC49287.1"/>
    </source>
</evidence>
<evidence type="ECO:0000256" key="6">
    <source>
        <dbReference type="ARBA" id="ARBA00012201"/>
    </source>
</evidence>
<dbReference type="FunFam" id="3.30.70.1230:FF:000022">
    <property type="entry name" value="Receptor-type adenylate cyclase GRESAG 4, putative"/>
    <property type="match status" value="1"/>
</dbReference>
<evidence type="ECO:0000256" key="12">
    <source>
        <dbReference type="ARBA" id="ARBA00022989"/>
    </source>
</evidence>
<dbReference type="GO" id="GO:0046872">
    <property type="term" value="F:metal ion binding"/>
    <property type="evidence" value="ECO:0007669"/>
    <property type="project" value="UniProtKB-KW"/>
</dbReference>
<evidence type="ECO:0000256" key="11">
    <source>
        <dbReference type="ARBA" id="ARBA00022842"/>
    </source>
</evidence>
<dbReference type="VEuPathDB" id="TriTrypDB:TvY486_0706070"/>
<keyword evidence="7" id="KW-0812">Transmembrane</keyword>
<keyword evidence="17 21" id="KW-0456">Lyase</keyword>
<dbReference type="PROSITE" id="PS50125">
    <property type="entry name" value="GUANYLATE_CYCLASE_2"/>
    <property type="match status" value="1"/>
</dbReference>
<keyword evidence="11" id="KW-0460">Magnesium</keyword>
<accession>G0TZ84</accession>
<dbReference type="InterPro" id="IPR050697">
    <property type="entry name" value="Adenylyl/Guanylyl_Cyclase_3/4"/>
</dbReference>
<evidence type="ECO:0000256" key="10">
    <source>
        <dbReference type="ARBA" id="ARBA00022840"/>
    </source>
</evidence>
<protein>
    <recommendedName>
        <fullName evidence="6">adenylate cyclase</fullName>
        <ecNumber evidence="6">4.6.1.1</ecNumber>
    </recommendedName>
    <alternativeName>
        <fullName evidence="18">ATP pyrophosphate-lyase</fullName>
    </alternativeName>
    <alternativeName>
        <fullName evidence="19">Adenylyl cyclase</fullName>
    </alternativeName>
</protein>
<dbReference type="GO" id="GO:0004016">
    <property type="term" value="F:adenylate cyclase activity"/>
    <property type="evidence" value="ECO:0007669"/>
    <property type="project" value="UniProtKB-EC"/>
</dbReference>
<keyword evidence="14" id="KW-0472">Membrane</keyword>
<keyword evidence="16" id="KW-0325">Glycoprotein</keyword>
<keyword evidence="12" id="KW-1133">Transmembrane helix</keyword>
<keyword evidence="9" id="KW-0547">Nucleotide-binding</keyword>
<evidence type="ECO:0000256" key="4">
    <source>
        <dbReference type="ARBA" id="ARBA00004141"/>
    </source>
</evidence>
<dbReference type="GO" id="GO:0006171">
    <property type="term" value="P:cAMP biosynthetic process"/>
    <property type="evidence" value="ECO:0007669"/>
    <property type="project" value="UniProtKB-KW"/>
</dbReference>
<dbReference type="PANTHER" id="PTHR43081:SF1">
    <property type="entry name" value="ADENYLATE CYCLASE, TERMINAL-DIFFERENTIATION SPECIFIC"/>
    <property type="match status" value="1"/>
</dbReference>
<comment type="cofactor">
    <cofactor evidence="2">
        <name>Mg(2+)</name>
        <dbReference type="ChEBI" id="CHEBI:18420"/>
    </cofactor>
</comment>
<evidence type="ECO:0000256" key="14">
    <source>
        <dbReference type="ARBA" id="ARBA00023136"/>
    </source>
</evidence>
<evidence type="ECO:0000256" key="13">
    <source>
        <dbReference type="ARBA" id="ARBA00022998"/>
    </source>
</evidence>
<dbReference type="EMBL" id="HE573023">
    <property type="protein sequence ID" value="CCC49287.1"/>
    <property type="molecule type" value="Genomic_DNA"/>
</dbReference>
<evidence type="ECO:0000256" key="18">
    <source>
        <dbReference type="ARBA" id="ARBA00032597"/>
    </source>
</evidence>